<dbReference type="AlphaFoldDB" id="A0A650CPD1"/>
<keyword evidence="1" id="KW-0472">Membrane</keyword>
<sequence length="59" mass="6239">MSIKKIAIGVLGAILIGLGAYLLYLAGISIKLELTIYQGDSAGKLLVLIGLFLLDYASR</sequence>
<feature type="transmembrane region" description="Helical" evidence="1">
    <location>
        <begin position="7"/>
        <end position="30"/>
    </location>
</feature>
<evidence type="ECO:0000313" key="2">
    <source>
        <dbReference type="EMBL" id="QGR19706.1"/>
    </source>
</evidence>
<reference evidence="2 3" key="1">
    <citation type="submission" date="2019-10" db="EMBL/GenBank/DDBJ databases">
        <title>Genome Sequences from Six Type Strain Members of the Archaeal Family Sulfolobaceae: Acidianus ambivalens, Acidianus infernus, Metallosphaera prunae, Stygiolobus azoricus, Sulfolobus metallicus, and Sulfurisphaera ohwakuensis.</title>
        <authorList>
            <person name="Counts J.A."/>
            <person name="Kelly R.M."/>
        </authorList>
    </citation>
    <scope>NUCLEOTIDE SEQUENCE [LARGE SCALE GENOMIC DNA]</scope>
    <source>
        <strain evidence="2 3">FC6</strain>
    </source>
</reference>
<gene>
    <name evidence="2" type="ORF">D1868_06655</name>
</gene>
<dbReference type="GeneID" id="42798736"/>
<dbReference type="RefSeq" id="WP_156006745.1">
    <property type="nucleotide sequence ID" value="NZ_CP045483.1"/>
</dbReference>
<evidence type="ECO:0000256" key="1">
    <source>
        <dbReference type="SAM" id="Phobius"/>
    </source>
</evidence>
<protein>
    <submittedName>
        <fullName evidence="2">Uncharacterized protein</fullName>
    </submittedName>
</protein>
<dbReference type="EMBL" id="CP045483">
    <property type="protein sequence ID" value="QGR19706.1"/>
    <property type="molecule type" value="Genomic_DNA"/>
</dbReference>
<keyword evidence="3" id="KW-1185">Reference proteome</keyword>
<dbReference type="KEGG" id="sazo:D1868_06655"/>
<accession>A0A650CPD1</accession>
<proteinExistence type="predicted"/>
<keyword evidence="1" id="KW-1133">Transmembrane helix</keyword>
<organism evidence="2 3">
    <name type="scientific">Stygiolobus azoricus</name>
    <dbReference type="NCBI Taxonomy" id="41675"/>
    <lineage>
        <taxon>Archaea</taxon>
        <taxon>Thermoproteota</taxon>
        <taxon>Thermoprotei</taxon>
        <taxon>Sulfolobales</taxon>
        <taxon>Sulfolobaceae</taxon>
        <taxon>Stygiolobus</taxon>
    </lineage>
</organism>
<dbReference type="Proteomes" id="UP000423396">
    <property type="component" value="Chromosome"/>
</dbReference>
<evidence type="ECO:0000313" key="3">
    <source>
        <dbReference type="Proteomes" id="UP000423396"/>
    </source>
</evidence>
<keyword evidence="1" id="KW-0812">Transmembrane</keyword>
<name>A0A650CPD1_9CREN</name>